<keyword evidence="3 5" id="KW-0067">ATP-binding</keyword>
<dbReference type="PROSITE" id="PS51219">
    <property type="entry name" value="DPCK"/>
    <property type="match status" value="1"/>
</dbReference>
<comment type="subcellular location">
    <subcellularLocation>
        <location evidence="5">Cytoplasm</location>
    </subcellularLocation>
</comment>
<dbReference type="Gene3D" id="3.40.50.300">
    <property type="entry name" value="P-loop containing nucleotide triphosphate hydrolases"/>
    <property type="match status" value="1"/>
</dbReference>
<dbReference type="SUPFAM" id="SSF52540">
    <property type="entry name" value="P-loop containing nucleoside triphosphate hydrolases"/>
    <property type="match status" value="1"/>
</dbReference>
<dbReference type="HAMAP" id="MF_00376">
    <property type="entry name" value="Dephospho_CoA_kinase"/>
    <property type="match status" value="1"/>
</dbReference>
<comment type="caution">
    <text evidence="7">The sequence shown here is derived from an EMBL/GenBank/DDBJ whole genome shotgun (WGS) entry which is preliminary data.</text>
</comment>
<protein>
    <recommendedName>
        <fullName evidence="5 6">Dephospho-CoA kinase</fullName>
        <ecNumber evidence="5 6">2.7.1.24</ecNumber>
    </recommendedName>
    <alternativeName>
        <fullName evidence="5">Dephosphocoenzyme A kinase</fullName>
    </alternativeName>
</protein>
<name>A0ABV2SZG4_9BACT</name>
<evidence type="ECO:0000313" key="7">
    <source>
        <dbReference type="EMBL" id="MET6996183.1"/>
    </source>
</evidence>
<dbReference type="InterPro" id="IPR027417">
    <property type="entry name" value="P-loop_NTPase"/>
</dbReference>
<dbReference type="Proteomes" id="UP001549749">
    <property type="component" value="Unassembled WGS sequence"/>
</dbReference>
<evidence type="ECO:0000256" key="4">
    <source>
        <dbReference type="ARBA" id="ARBA00022993"/>
    </source>
</evidence>
<sequence>MLKIGITGGIGSGKTTVCKIFELLGIPVYYADAAAKDIMTRDPELAAQIRQHFGEAAYDTAGTLNRKFIADIVFNDKNKLLLLNSLVHPATIRDSNQWAERQQAPYVLKEAALMFESESFHYLDKVIGVYAPQPLRVHRVMKRDNISRNEVLARIHKQMDETIKMRLCDYVIHNDEQQMVIPQVLALHEKLLQLSTGTGMPD</sequence>
<evidence type="ECO:0000256" key="2">
    <source>
        <dbReference type="ARBA" id="ARBA00022741"/>
    </source>
</evidence>
<dbReference type="EC" id="2.7.1.24" evidence="5 6"/>
<dbReference type="EMBL" id="JBEXAC010000001">
    <property type="protein sequence ID" value="MET6996183.1"/>
    <property type="molecule type" value="Genomic_DNA"/>
</dbReference>
<dbReference type="CDD" id="cd02022">
    <property type="entry name" value="DPCK"/>
    <property type="match status" value="1"/>
</dbReference>
<comment type="similarity">
    <text evidence="1 5">Belongs to the CoaE family.</text>
</comment>
<keyword evidence="8" id="KW-1185">Reference proteome</keyword>
<evidence type="ECO:0000313" key="8">
    <source>
        <dbReference type="Proteomes" id="UP001549749"/>
    </source>
</evidence>
<organism evidence="7 8">
    <name type="scientific">Chitinophaga defluvii</name>
    <dbReference type="NCBI Taxonomy" id="3163343"/>
    <lineage>
        <taxon>Bacteria</taxon>
        <taxon>Pseudomonadati</taxon>
        <taxon>Bacteroidota</taxon>
        <taxon>Chitinophagia</taxon>
        <taxon>Chitinophagales</taxon>
        <taxon>Chitinophagaceae</taxon>
        <taxon>Chitinophaga</taxon>
    </lineage>
</organism>
<gene>
    <name evidence="5 7" type="primary">coaE</name>
    <name evidence="7" type="ORF">ABR189_02335</name>
</gene>
<keyword evidence="4 5" id="KW-0173">Coenzyme A biosynthesis</keyword>
<comment type="pathway">
    <text evidence="5">Cofactor biosynthesis; coenzyme A biosynthesis; CoA from (R)-pantothenate: step 5/5.</text>
</comment>
<evidence type="ECO:0000256" key="6">
    <source>
        <dbReference type="NCBIfam" id="TIGR00152"/>
    </source>
</evidence>
<dbReference type="NCBIfam" id="TIGR00152">
    <property type="entry name" value="dephospho-CoA kinase"/>
    <property type="match status" value="1"/>
</dbReference>
<dbReference type="InterPro" id="IPR001977">
    <property type="entry name" value="Depp_CoAkinase"/>
</dbReference>
<dbReference type="GO" id="GO:0004140">
    <property type="term" value="F:dephospho-CoA kinase activity"/>
    <property type="evidence" value="ECO:0007669"/>
    <property type="project" value="UniProtKB-EC"/>
</dbReference>
<dbReference type="RefSeq" id="WP_354658831.1">
    <property type="nucleotide sequence ID" value="NZ_JBEXAC010000001.1"/>
</dbReference>
<proteinExistence type="inferred from homology"/>
<evidence type="ECO:0000256" key="5">
    <source>
        <dbReference type="HAMAP-Rule" id="MF_00376"/>
    </source>
</evidence>
<dbReference type="PANTHER" id="PTHR10695:SF46">
    <property type="entry name" value="BIFUNCTIONAL COENZYME A SYNTHASE-RELATED"/>
    <property type="match status" value="1"/>
</dbReference>
<dbReference type="PANTHER" id="PTHR10695">
    <property type="entry name" value="DEPHOSPHO-COA KINASE-RELATED"/>
    <property type="match status" value="1"/>
</dbReference>
<comment type="catalytic activity">
    <reaction evidence="5">
        <text>3'-dephospho-CoA + ATP = ADP + CoA + H(+)</text>
        <dbReference type="Rhea" id="RHEA:18245"/>
        <dbReference type="ChEBI" id="CHEBI:15378"/>
        <dbReference type="ChEBI" id="CHEBI:30616"/>
        <dbReference type="ChEBI" id="CHEBI:57287"/>
        <dbReference type="ChEBI" id="CHEBI:57328"/>
        <dbReference type="ChEBI" id="CHEBI:456216"/>
        <dbReference type="EC" id="2.7.1.24"/>
    </reaction>
</comment>
<feature type="binding site" evidence="5">
    <location>
        <begin position="11"/>
        <end position="16"/>
    </location>
    <ligand>
        <name>ATP</name>
        <dbReference type="ChEBI" id="CHEBI:30616"/>
    </ligand>
</feature>
<evidence type="ECO:0000256" key="1">
    <source>
        <dbReference type="ARBA" id="ARBA00009018"/>
    </source>
</evidence>
<evidence type="ECO:0000256" key="3">
    <source>
        <dbReference type="ARBA" id="ARBA00022840"/>
    </source>
</evidence>
<comment type="function">
    <text evidence="5">Catalyzes the phosphorylation of the 3'-hydroxyl group of dephosphocoenzyme A to form coenzyme A.</text>
</comment>
<keyword evidence="5" id="KW-0963">Cytoplasm</keyword>
<dbReference type="Pfam" id="PF01121">
    <property type="entry name" value="CoaE"/>
    <property type="match status" value="1"/>
</dbReference>
<reference evidence="7 8" key="1">
    <citation type="submission" date="2024-06" db="EMBL/GenBank/DDBJ databases">
        <title>Chitinophaga defluvii sp. nov., isolated from municipal sewage.</title>
        <authorList>
            <person name="Zhang L."/>
        </authorList>
    </citation>
    <scope>NUCLEOTIDE SEQUENCE [LARGE SCALE GENOMIC DNA]</scope>
    <source>
        <strain evidence="7 8">H8</strain>
    </source>
</reference>
<keyword evidence="2 5" id="KW-0547">Nucleotide-binding</keyword>
<accession>A0ABV2SZG4</accession>
<keyword evidence="5 7" id="KW-0808">Transferase</keyword>
<keyword evidence="5 7" id="KW-0418">Kinase</keyword>